<keyword evidence="2" id="KW-1185">Reference proteome</keyword>
<name>A0A397G8I3_9GLOM</name>
<reference evidence="1 2" key="1">
    <citation type="submission" date="2018-08" db="EMBL/GenBank/DDBJ databases">
        <title>Genome and evolution of the arbuscular mycorrhizal fungus Diversispora epigaea (formerly Glomus versiforme) and its bacterial endosymbionts.</title>
        <authorList>
            <person name="Sun X."/>
            <person name="Fei Z."/>
            <person name="Harrison M."/>
        </authorList>
    </citation>
    <scope>NUCLEOTIDE SEQUENCE [LARGE SCALE GENOMIC DNA]</scope>
    <source>
        <strain evidence="1 2">IT104</strain>
    </source>
</reference>
<protein>
    <submittedName>
        <fullName evidence="1">Uncharacterized protein</fullName>
    </submittedName>
</protein>
<organism evidence="1 2">
    <name type="scientific">Diversispora epigaea</name>
    <dbReference type="NCBI Taxonomy" id="1348612"/>
    <lineage>
        <taxon>Eukaryota</taxon>
        <taxon>Fungi</taxon>
        <taxon>Fungi incertae sedis</taxon>
        <taxon>Mucoromycota</taxon>
        <taxon>Glomeromycotina</taxon>
        <taxon>Glomeromycetes</taxon>
        <taxon>Diversisporales</taxon>
        <taxon>Diversisporaceae</taxon>
        <taxon>Diversispora</taxon>
    </lineage>
</organism>
<evidence type="ECO:0000313" key="1">
    <source>
        <dbReference type="EMBL" id="RHZ47332.1"/>
    </source>
</evidence>
<sequence length="110" mass="12881">MEITNSNDVEIILDEELSEIDSDPSLSPEISDLDEIDECGMWQVEEVNKQLEKLDYIFIVENLENDLFKICTFQLTTNTIHETQEILLNIQDEPAKEIKDKKYTIKLIIY</sequence>
<dbReference type="AlphaFoldDB" id="A0A397G8I3"/>
<dbReference type="EMBL" id="PQFF01000492">
    <property type="protein sequence ID" value="RHZ47332.1"/>
    <property type="molecule type" value="Genomic_DNA"/>
</dbReference>
<evidence type="ECO:0000313" key="2">
    <source>
        <dbReference type="Proteomes" id="UP000266861"/>
    </source>
</evidence>
<gene>
    <name evidence="1" type="ORF">Glove_585g42</name>
</gene>
<dbReference type="Proteomes" id="UP000266861">
    <property type="component" value="Unassembled WGS sequence"/>
</dbReference>
<comment type="caution">
    <text evidence="1">The sequence shown here is derived from an EMBL/GenBank/DDBJ whole genome shotgun (WGS) entry which is preliminary data.</text>
</comment>
<accession>A0A397G8I3</accession>
<proteinExistence type="predicted"/>